<dbReference type="Gene3D" id="3.20.20.370">
    <property type="entry name" value="Glycoside hydrolase/deacetylase"/>
    <property type="match status" value="1"/>
</dbReference>
<evidence type="ECO:0000313" key="5">
    <source>
        <dbReference type="EMBL" id="MDZ5758485.1"/>
    </source>
</evidence>
<evidence type="ECO:0000256" key="1">
    <source>
        <dbReference type="ARBA" id="ARBA00022723"/>
    </source>
</evidence>
<evidence type="ECO:0000259" key="3">
    <source>
        <dbReference type="PROSITE" id="PS51677"/>
    </source>
</evidence>
<evidence type="ECO:0000313" key="6">
    <source>
        <dbReference type="Proteomes" id="UP001290462"/>
    </source>
</evidence>
<dbReference type="Pfam" id="PF01522">
    <property type="entry name" value="Polysacc_deac_1"/>
    <property type="match status" value="1"/>
</dbReference>
<dbReference type="Pfam" id="PF01476">
    <property type="entry name" value="LysM"/>
    <property type="match status" value="2"/>
</dbReference>
<dbReference type="InterPro" id="IPR018392">
    <property type="entry name" value="LysM"/>
</dbReference>
<feature type="domain" description="LysM" evidence="4">
    <location>
        <begin position="77"/>
        <end position="120"/>
    </location>
</feature>
<dbReference type="InterPro" id="IPR002509">
    <property type="entry name" value="NODB_dom"/>
</dbReference>
<dbReference type="PANTHER" id="PTHR10587">
    <property type="entry name" value="GLYCOSYL TRANSFERASE-RELATED"/>
    <property type="match status" value="1"/>
</dbReference>
<dbReference type="Proteomes" id="UP001290462">
    <property type="component" value="Unassembled WGS sequence"/>
</dbReference>
<accession>A0AAW9K234</accession>
<dbReference type="Gene3D" id="3.10.350.10">
    <property type="entry name" value="LysM domain"/>
    <property type="match status" value="2"/>
</dbReference>
<reference evidence="5" key="1">
    <citation type="submission" date="2023-08" db="EMBL/GenBank/DDBJ databases">
        <title>Genomic characterization of piscicolin 126 produced by Carnobacterium maltaromaticum CM22 strain isolated from salmon (Salmo salar).</title>
        <authorList>
            <person name="Gonzalez-Gragera E."/>
            <person name="Garcia-Lopez J.D."/>
            <person name="Teso-Perez C."/>
            <person name="Gimenez-Hernandez I."/>
            <person name="Peralta-Sanchez J.M."/>
            <person name="Valdivia E."/>
            <person name="Montalban-Lopez M."/>
            <person name="Martin-Platero A.M."/>
            <person name="Banos A."/>
            <person name="Martinez-Bueno M."/>
        </authorList>
    </citation>
    <scope>NUCLEOTIDE SEQUENCE</scope>
    <source>
        <strain evidence="5">CM22</strain>
    </source>
</reference>
<dbReference type="CDD" id="cd00118">
    <property type="entry name" value="LysM"/>
    <property type="match status" value="2"/>
</dbReference>
<dbReference type="GO" id="GO:0016020">
    <property type="term" value="C:membrane"/>
    <property type="evidence" value="ECO:0007669"/>
    <property type="project" value="TreeGrafter"/>
</dbReference>
<dbReference type="GO" id="GO:0005975">
    <property type="term" value="P:carbohydrate metabolic process"/>
    <property type="evidence" value="ECO:0007669"/>
    <property type="project" value="InterPro"/>
</dbReference>
<protein>
    <submittedName>
        <fullName evidence="5">Polysaccharide deacetylase family protein</fullName>
    </submittedName>
</protein>
<organism evidence="5 6">
    <name type="scientific">Carnobacterium maltaromaticum</name>
    <name type="common">Carnobacterium piscicola</name>
    <dbReference type="NCBI Taxonomy" id="2751"/>
    <lineage>
        <taxon>Bacteria</taxon>
        <taxon>Bacillati</taxon>
        <taxon>Bacillota</taxon>
        <taxon>Bacilli</taxon>
        <taxon>Lactobacillales</taxon>
        <taxon>Carnobacteriaceae</taxon>
        <taxon>Carnobacterium</taxon>
    </lineage>
</organism>
<proteinExistence type="predicted"/>
<evidence type="ECO:0000256" key="2">
    <source>
        <dbReference type="ARBA" id="ARBA00022801"/>
    </source>
</evidence>
<dbReference type="GO" id="GO:0016810">
    <property type="term" value="F:hydrolase activity, acting on carbon-nitrogen (but not peptide) bonds"/>
    <property type="evidence" value="ECO:0007669"/>
    <property type="project" value="InterPro"/>
</dbReference>
<dbReference type="CDD" id="cd10954">
    <property type="entry name" value="CE4_CtAXE_like"/>
    <property type="match status" value="1"/>
</dbReference>
<dbReference type="SUPFAM" id="SSF54106">
    <property type="entry name" value="LysM domain"/>
    <property type="match status" value="2"/>
</dbReference>
<dbReference type="PROSITE" id="PS51782">
    <property type="entry name" value="LYSM"/>
    <property type="match status" value="2"/>
</dbReference>
<feature type="domain" description="LysM" evidence="4">
    <location>
        <begin position="12"/>
        <end position="55"/>
    </location>
</feature>
<dbReference type="AlphaFoldDB" id="A0AAW9K234"/>
<dbReference type="InterPro" id="IPR050248">
    <property type="entry name" value="Polysacc_deacetylase_ArnD"/>
</dbReference>
<dbReference type="SMART" id="SM00257">
    <property type="entry name" value="LysM"/>
    <property type="match status" value="2"/>
</dbReference>
<dbReference type="SUPFAM" id="SSF88713">
    <property type="entry name" value="Glycoside hydrolase/deacetylase"/>
    <property type="match status" value="1"/>
</dbReference>
<keyword evidence="2" id="KW-0378">Hydrolase</keyword>
<feature type="domain" description="NodB homology" evidence="3">
    <location>
        <begin position="133"/>
        <end position="307"/>
    </location>
</feature>
<dbReference type="GO" id="GO:0046872">
    <property type="term" value="F:metal ion binding"/>
    <property type="evidence" value="ECO:0007669"/>
    <property type="project" value="UniProtKB-KW"/>
</dbReference>
<gene>
    <name evidence="5" type="ORF">RAK27_07385</name>
</gene>
<dbReference type="PANTHER" id="PTHR10587:SF133">
    <property type="entry name" value="CHITIN DEACETYLASE 1-RELATED"/>
    <property type="match status" value="1"/>
</dbReference>
<sequence length="330" mass="36937">MKSVDAQAGNSEIHKVQKGETVWRIAKSYGITIAELKEWNDMESDTVYAGQIIKVKNPTLTAKELPKTGSVILENQMEYIVQPGETLWRIATRNKMTVDEIKSWNQLSSDKIKDGQILKIKKQVGIPPVVKNKVIALTFDDGPSASVTPRVLDILKKQDVKATFFVTGQSAKANPELIRREISEGHEIGNHTLSHPKLTSLSIEEAQYQVSATNEIIQNIANYQIKLLRPPYGLIDDKLIAVYQMPIIEWSVDTEDWKSKNADMIYQEVMRSSTSGAIVLMHDIHPTTADALETTIISLKKQGYSFVSISDLYGGVLSGEKQYYQASDVR</sequence>
<keyword evidence="1" id="KW-0479">Metal-binding</keyword>
<evidence type="ECO:0000259" key="4">
    <source>
        <dbReference type="PROSITE" id="PS51782"/>
    </source>
</evidence>
<dbReference type="EMBL" id="JAVBVO010000003">
    <property type="protein sequence ID" value="MDZ5758485.1"/>
    <property type="molecule type" value="Genomic_DNA"/>
</dbReference>
<comment type="caution">
    <text evidence="5">The sequence shown here is derived from an EMBL/GenBank/DDBJ whole genome shotgun (WGS) entry which is preliminary data.</text>
</comment>
<dbReference type="PROSITE" id="PS51677">
    <property type="entry name" value="NODB"/>
    <property type="match status" value="1"/>
</dbReference>
<name>A0AAW9K234_CARML</name>
<dbReference type="InterPro" id="IPR036779">
    <property type="entry name" value="LysM_dom_sf"/>
</dbReference>
<dbReference type="InterPro" id="IPR011330">
    <property type="entry name" value="Glyco_hydro/deAcase_b/a-brl"/>
</dbReference>